<keyword evidence="7" id="KW-1185">Reference proteome</keyword>
<dbReference type="InterPro" id="IPR010987">
    <property type="entry name" value="Glutathione-S-Trfase_C-like"/>
</dbReference>
<sequence>MPRGLFEQAASIETSSFAVYAPGPHQAAYEDKPADLELLALLIASLEATMDVHDKRLSKQRYLAGDKVTLADLFHIVSAAALHGIGCDGMLTRPNVASFRQASDQRRATGREGFAALITSLKKTLDIYEVILAMLKYIAGDQLSLADLFHVPFAAILLGVGSNAMLEGTLQGATHSGDSSGERSAGENMDKVAE</sequence>
<feature type="domain" description="GST C-terminal" evidence="5">
    <location>
        <begin position="1"/>
        <end position="125"/>
    </location>
</feature>
<evidence type="ECO:0000259" key="5">
    <source>
        <dbReference type="PROSITE" id="PS50405"/>
    </source>
</evidence>
<gene>
    <name evidence="6" type="ORF">D9611_001093</name>
</gene>
<organism evidence="6 7">
    <name type="scientific">Ephemerocybe angulata</name>
    <dbReference type="NCBI Taxonomy" id="980116"/>
    <lineage>
        <taxon>Eukaryota</taxon>
        <taxon>Fungi</taxon>
        <taxon>Dikarya</taxon>
        <taxon>Basidiomycota</taxon>
        <taxon>Agaricomycotina</taxon>
        <taxon>Agaricomycetes</taxon>
        <taxon>Agaricomycetidae</taxon>
        <taxon>Agaricales</taxon>
        <taxon>Agaricineae</taxon>
        <taxon>Psathyrellaceae</taxon>
        <taxon>Ephemerocybe</taxon>
    </lineage>
</organism>
<dbReference type="GO" id="GO:0006749">
    <property type="term" value="P:glutathione metabolic process"/>
    <property type="evidence" value="ECO:0007669"/>
    <property type="project" value="TreeGrafter"/>
</dbReference>
<dbReference type="GO" id="GO:0005737">
    <property type="term" value="C:cytoplasm"/>
    <property type="evidence" value="ECO:0007669"/>
    <property type="project" value="TreeGrafter"/>
</dbReference>
<dbReference type="Proteomes" id="UP000541558">
    <property type="component" value="Unassembled WGS sequence"/>
</dbReference>
<dbReference type="OrthoDB" id="249703at2759"/>
<name>A0A8H5CHN2_9AGAR</name>
<dbReference type="InterPro" id="IPR004046">
    <property type="entry name" value="GST_C"/>
</dbReference>
<comment type="catalytic activity">
    <reaction evidence="3">
        <text>RX + glutathione = an S-substituted glutathione + a halide anion + H(+)</text>
        <dbReference type="Rhea" id="RHEA:16437"/>
        <dbReference type="ChEBI" id="CHEBI:15378"/>
        <dbReference type="ChEBI" id="CHEBI:16042"/>
        <dbReference type="ChEBI" id="CHEBI:17792"/>
        <dbReference type="ChEBI" id="CHEBI:57925"/>
        <dbReference type="ChEBI" id="CHEBI:90779"/>
        <dbReference type="EC" id="2.5.1.18"/>
    </reaction>
</comment>
<dbReference type="Pfam" id="PF00043">
    <property type="entry name" value="GST_C"/>
    <property type="match status" value="2"/>
</dbReference>
<dbReference type="GO" id="GO:0004364">
    <property type="term" value="F:glutathione transferase activity"/>
    <property type="evidence" value="ECO:0007669"/>
    <property type="project" value="UniProtKB-EC"/>
</dbReference>
<protein>
    <recommendedName>
        <fullName evidence="1">glutathione transferase</fullName>
        <ecNumber evidence="1">2.5.1.18</ecNumber>
    </recommendedName>
</protein>
<dbReference type="GO" id="GO:0043295">
    <property type="term" value="F:glutathione binding"/>
    <property type="evidence" value="ECO:0007669"/>
    <property type="project" value="TreeGrafter"/>
</dbReference>
<dbReference type="PANTHER" id="PTHR43900">
    <property type="entry name" value="GLUTATHIONE S-TRANSFERASE RHO"/>
    <property type="match status" value="1"/>
</dbReference>
<dbReference type="AlphaFoldDB" id="A0A8H5CHN2"/>
<reference evidence="6 7" key="1">
    <citation type="journal article" date="2020" name="ISME J.">
        <title>Uncovering the hidden diversity of litter-decomposition mechanisms in mushroom-forming fungi.</title>
        <authorList>
            <person name="Floudas D."/>
            <person name="Bentzer J."/>
            <person name="Ahren D."/>
            <person name="Johansson T."/>
            <person name="Persson P."/>
            <person name="Tunlid A."/>
        </authorList>
    </citation>
    <scope>NUCLEOTIDE SEQUENCE [LARGE SCALE GENOMIC DNA]</scope>
    <source>
        <strain evidence="6 7">CBS 175.51</strain>
    </source>
</reference>
<dbReference type="SUPFAM" id="SSF47616">
    <property type="entry name" value="GST C-terminal domain-like"/>
    <property type="match status" value="2"/>
</dbReference>
<feature type="region of interest" description="Disordered" evidence="4">
    <location>
        <begin position="171"/>
        <end position="194"/>
    </location>
</feature>
<dbReference type="PROSITE" id="PS50405">
    <property type="entry name" value="GST_CTER"/>
    <property type="match status" value="1"/>
</dbReference>
<keyword evidence="2" id="KW-0808">Transferase</keyword>
<evidence type="ECO:0000256" key="1">
    <source>
        <dbReference type="ARBA" id="ARBA00012452"/>
    </source>
</evidence>
<feature type="compositionally biased region" description="Basic and acidic residues" evidence="4">
    <location>
        <begin position="180"/>
        <end position="194"/>
    </location>
</feature>
<dbReference type="InterPro" id="IPR036282">
    <property type="entry name" value="Glutathione-S-Trfase_C_sf"/>
</dbReference>
<evidence type="ECO:0000256" key="3">
    <source>
        <dbReference type="ARBA" id="ARBA00047960"/>
    </source>
</evidence>
<proteinExistence type="predicted"/>
<comment type="caution">
    <text evidence="6">The sequence shown here is derived from an EMBL/GenBank/DDBJ whole genome shotgun (WGS) entry which is preliminary data.</text>
</comment>
<dbReference type="PANTHER" id="PTHR43900:SF3">
    <property type="entry name" value="GLUTATHIONE S-TRANSFERASE RHO"/>
    <property type="match status" value="1"/>
</dbReference>
<evidence type="ECO:0000313" key="6">
    <source>
        <dbReference type="EMBL" id="KAF5341930.1"/>
    </source>
</evidence>
<evidence type="ECO:0000313" key="7">
    <source>
        <dbReference type="Proteomes" id="UP000541558"/>
    </source>
</evidence>
<dbReference type="EMBL" id="JAACJK010000001">
    <property type="protein sequence ID" value="KAF5341930.1"/>
    <property type="molecule type" value="Genomic_DNA"/>
</dbReference>
<evidence type="ECO:0000256" key="4">
    <source>
        <dbReference type="SAM" id="MobiDB-lite"/>
    </source>
</evidence>
<accession>A0A8H5CHN2</accession>
<dbReference type="Gene3D" id="1.20.1050.10">
    <property type="match status" value="2"/>
</dbReference>
<dbReference type="EC" id="2.5.1.18" evidence="1"/>
<evidence type="ECO:0000256" key="2">
    <source>
        <dbReference type="ARBA" id="ARBA00022679"/>
    </source>
</evidence>